<accession>A0A1S4F6K9</accession>
<keyword evidence="2" id="KW-1185">Reference proteome</keyword>
<dbReference type="AlphaFoldDB" id="A0A1S4F6K9"/>
<dbReference type="OrthoDB" id="6360013at2759"/>
<protein>
    <submittedName>
        <fullName evidence="1">Uncharacterized protein</fullName>
    </submittedName>
</protein>
<dbReference type="PROSITE" id="PS51257">
    <property type="entry name" value="PROKAR_LIPOPROTEIN"/>
    <property type="match status" value="1"/>
</dbReference>
<proteinExistence type="predicted"/>
<sequence length="452" mass="51663">MKHKGFSFILCLGLIAACCCLCSAEDDFHEFVNREEEALVHCVHDSAPRFGKRICDCGYRNEDFVTPQFDGSTTEIEIANCKSLRVRRETFSQLFQLTKLTIINVEDLVLESSSLDFTRDAPSARLKIELINNAIEEVPSHLVKGPIAEISFIRCRIGVFKPFSIASVHEQLYSLKIVESLINRIERHAFKRFEVSQLTLNGSKFISSIPSQSFYEVEVLESFLITNCSFNAILPSAFAFKNVTKLNIRNNEFNDAAGESFVLQIKKSVSIVGNYFAKIEDTVLRGINLDSSYYSRNSERPTLQFHNNRIGRINGEKLLIFSDDFDVNFRAIYVEQSIDCSQMITLKESSILANHPDEIYFGSSHDGNDFKSFQDIKRFRCAEDRFWFFLIIGAVAGSIVLVIIALLVSWYCVAQKRKKQRKLQVVMPEPRTYRETQIVMQIENHGLLKTDL</sequence>
<dbReference type="Proteomes" id="UP000008820">
    <property type="component" value="Chromosome 1"/>
</dbReference>
<name>A0A1S4F6K9_AEDAE</name>
<evidence type="ECO:0000313" key="2">
    <source>
        <dbReference type="Proteomes" id="UP000008820"/>
    </source>
</evidence>
<dbReference type="InParanoid" id="A0A1S4F6K9"/>
<reference evidence="1 2" key="1">
    <citation type="submission" date="2017-06" db="EMBL/GenBank/DDBJ databases">
        <title>Aedes aegypti genome working group (AGWG) sequencing and assembly.</title>
        <authorList>
            <consortium name="Aedes aegypti Genome Working Group (AGWG)"/>
            <person name="Matthews B.J."/>
        </authorList>
    </citation>
    <scope>NUCLEOTIDE SEQUENCE [LARGE SCALE GENOMIC DNA]</scope>
    <source>
        <strain evidence="1 2">LVP_AGWG</strain>
    </source>
</reference>
<dbReference type="InterPro" id="IPR032675">
    <property type="entry name" value="LRR_dom_sf"/>
</dbReference>
<dbReference type="EnsemblMetazoa" id="AAEL004070-RA">
    <property type="protein sequence ID" value="AAEL004070-PA"/>
    <property type="gene ID" value="AAEL004070"/>
</dbReference>
<organism evidence="1 2">
    <name type="scientific">Aedes aegypti</name>
    <name type="common">Yellowfever mosquito</name>
    <name type="synonym">Culex aegypti</name>
    <dbReference type="NCBI Taxonomy" id="7159"/>
    <lineage>
        <taxon>Eukaryota</taxon>
        <taxon>Metazoa</taxon>
        <taxon>Ecdysozoa</taxon>
        <taxon>Arthropoda</taxon>
        <taxon>Hexapoda</taxon>
        <taxon>Insecta</taxon>
        <taxon>Pterygota</taxon>
        <taxon>Neoptera</taxon>
        <taxon>Endopterygota</taxon>
        <taxon>Diptera</taxon>
        <taxon>Nematocera</taxon>
        <taxon>Culicoidea</taxon>
        <taxon>Culicidae</taxon>
        <taxon>Culicinae</taxon>
        <taxon>Aedini</taxon>
        <taxon>Aedes</taxon>
        <taxon>Stegomyia</taxon>
    </lineage>
</organism>
<dbReference type="SUPFAM" id="SSF52058">
    <property type="entry name" value="L domain-like"/>
    <property type="match status" value="1"/>
</dbReference>
<gene>
    <name evidence="1" type="primary">5564052</name>
</gene>
<dbReference type="VEuPathDB" id="VectorBase:AAEL004070"/>
<dbReference type="Gene3D" id="3.80.10.10">
    <property type="entry name" value="Ribonuclease Inhibitor"/>
    <property type="match status" value="1"/>
</dbReference>
<evidence type="ECO:0000313" key="1">
    <source>
        <dbReference type="EnsemblMetazoa" id="AAEL004070-PA"/>
    </source>
</evidence>
<reference evidence="1" key="2">
    <citation type="submission" date="2020-05" db="UniProtKB">
        <authorList>
            <consortium name="EnsemblMetazoa"/>
        </authorList>
    </citation>
    <scope>IDENTIFICATION</scope>
    <source>
        <strain evidence="1">LVP_AGWG</strain>
    </source>
</reference>